<dbReference type="Proteomes" id="UP000273898">
    <property type="component" value="Unassembled WGS sequence"/>
</dbReference>
<dbReference type="SUPFAM" id="SSF51735">
    <property type="entry name" value="NAD(P)-binding Rossmann-fold domains"/>
    <property type="match status" value="1"/>
</dbReference>
<dbReference type="InterPro" id="IPR051911">
    <property type="entry name" value="SDR_oxidoreductase"/>
</dbReference>
<comment type="similarity">
    <text evidence="1 3">Belongs to the short-chain dehydrogenases/reductases (SDR) family.</text>
</comment>
<dbReference type="Gene3D" id="3.40.50.720">
    <property type="entry name" value="NAD(P)-binding Rossmann-like Domain"/>
    <property type="match status" value="1"/>
</dbReference>
<dbReference type="CDD" id="cd05374">
    <property type="entry name" value="17beta-HSD-like_SDR_c"/>
    <property type="match status" value="1"/>
</dbReference>
<dbReference type="AlphaFoldDB" id="A0A497XZZ0"/>
<accession>A0A497XZZ0</accession>
<keyword evidence="2" id="KW-0560">Oxidoreductase</keyword>
<sequence length="306" mass="33025">MNVLRQAQDDSAIYDTALSIHFILKNNIMENQKVWFVTGASKGLGLTLVKTLLTNGLNVAATSRNLNDLINAVGEQENFLPLAVNLIDESSVEAAVSQTISKFGQIDVVVNNAGYGMLGALEELSDKESRQNFDVNVFGSLNVIRKVLPQLRKQQSGHIFNISSIGGFSGNFPGFGIYCATKFAVVGFTESLAAEVKSMGIKATVVEPGYFRTAFLTEGSLAVPGSPIDAYKEVRDSQAAHQNDINNQQPGDPAKAVEVIIEASKSENPPLHLFLGPDAYQVADAKIADVQRDMANWKYLATATNL</sequence>
<dbReference type="InterPro" id="IPR002347">
    <property type="entry name" value="SDR_fam"/>
</dbReference>
<organism evidence="4 5">
    <name type="scientific">Pedobacter alluvionis</name>
    <dbReference type="NCBI Taxonomy" id="475253"/>
    <lineage>
        <taxon>Bacteria</taxon>
        <taxon>Pseudomonadati</taxon>
        <taxon>Bacteroidota</taxon>
        <taxon>Sphingobacteriia</taxon>
        <taxon>Sphingobacteriales</taxon>
        <taxon>Sphingobacteriaceae</taxon>
        <taxon>Pedobacter</taxon>
    </lineage>
</organism>
<dbReference type="EMBL" id="RCCK01000012">
    <property type="protein sequence ID" value="RLJ75019.1"/>
    <property type="molecule type" value="Genomic_DNA"/>
</dbReference>
<dbReference type="GO" id="GO:0016491">
    <property type="term" value="F:oxidoreductase activity"/>
    <property type="evidence" value="ECO:0007669"/>
    <property type="project" value="UniProtKB-KW"/>
</dbReference>
<dbReference type="PROSITE" id="PS00061">
    <property type="entry name" value="ADH_SHORT"/>
    <property type="match status" value="1"/>
</dbReference>
<dbReference type="Pfam" id="PF00106">
    <property type="entry name" value="adh_short"/>
    <property type="match status" value="1"/>
</dbReference>
<dbReference type="PRINTS" id="PR00080">
    <property type="entry name" value="SDRFAMILY"/>
</dbReference>
<reference evidence="4 5" key="1">
    <citation type="submission" date="2018-10" db="EMBL/GenBank/DDBJ databases">
        <title>Genomic Encyclopedia of Archaeal and Bacterial Type Strains, Phase II (KMG-II): from individual species to whole genera.</title>
        <authorList>
            <person name="Goeker M."/>
        </authorList>
    </citation>
    <scope>NUCLEOTIDE SEQUENCE [LARGE SCALE GENOMIC DNA]</scope>
    <source>
        <strain evidence="4 5">DSM 19624</strain>
    </source>
</reference>
<evidence type="ECO:0000313" key="5">
    <source>
        <dbReference type="Proteomes" id="UP000273898"/>
    </source>
</evidence>
<evidence type="ECO:0000256" key="1">
    <source>
        <dbReference type="ARBA" id="ARBA00006484"/>
    </source>
</evidence>
<evidence type="ECO:0000256" key="2">
    <source>
        <dbReference type="ARBA" id="ARBA00023002"/>
    </source>
</evidence>
<evidence type="ECO:0000313" key="4">
    <source>
        <dbReference type="EMBL" id="RLJ75019.1"/>
    </source>
</evidence>
<proteinExistence type="inferred from homology"/>
<gene>
    <name evidence="4" type="ORF">BCL90_3365</name>
</gene>
<protein>
    <submittedName>
        <fullName evidence="4">NADP-dependent 3-hydroxy acid dehydrogenase YdfG</fullName>
    </submittedName>
</protein>
<dbReference type="InterPro" id="IPR020904">
    <property type="entry name" value="Sc_DH/Rdtase_CS"/>
</dbReference>
<comment type="caution">
    <text evidence="4">The sequence shown here is derived from an EMBL/GenBank/DDBJ whole genome shotgun (WGS) entry which is preliminary data.</text>
</comment>
<name>A0A497XZZ0_9SPHI</name>
<evidence type="ECO:0000256" key="3">
    <source>
        <dbReference type="RuleBase" id="RU000363"/>
    </source>
</evidence>
<dbReference type="PANTHER" id="PTHR43976:SF16">
    <property type="entry name" value="SHORT-CHAIN DEHYDROGENASE_REDUCTASE FAMILY PROTEIN"/>
    <property type="match status" value="1"/>
</dbReference>
<dbReference type="PRINTS" id="PR00081">
    <property type="entry name" value="GDHRDH"/>
</dbReference>
<dbReference type="InterPro" id="IPR036291">
    <property type="entry name" value="NAD(P)-bd_dom_sf"/>
</dbReference>
<dbReference type="PANTHER" id="PTHR43976">
    <property type="entry name" value="SHORT CHAIN DEHYDROGENASE"/>
    <property type="match status" value="1"/>
</dbReference>